<evidence type="ECO:0000313" key="3">
    <source>
        <dbReference type="EMBL" id="KAK3302823.1"/>
    </source>
</evidence>
<feature type="domain" description="SnoaL-like" evidence="2">
    <location>
        <begin position="33"/>
        <end position="161"/>
    </location>
</feature>
<dbReference type="Pfam" id="PF13577">
    <property type="entry name" value="SnoaL_4"/>
    <property type="match status" value="1"/>
</dbReference>
<protein>
    <recommendedName>
        <fullName evidence="2">SnoaL-like domain-containing protein</fullName>
    </recommendedName>
</protein>
<dbReference type="RefSeq" id="XP_062718603.1">
    <property type="nucleotide sequence ID" value="XM_062869677.1"/>
</dbReference>
<feature type="region of interest" description="Disordered" evidence="1">
    <location>
        <begin position="1"/>
        <end position="29"/>
    </location>
</feature>
<name>A0AAJ0LZ09_9PEZI</name>
<reference evidence="3" key="2">
    <citation type="submission" date="2023-06" db="EMBL/GenBank/DDBJ databases">
        <authorList>
            <consortium name="Lawrence Berkeley National Laboratory"/>
            <person name="Mondo S.J."/>
            <person name="Hensen N."/>
            <person name="Bonometti L."/>
            <person name="Westerberg I."/>
            <person name="Brannstrom I.O."/>
            <person name="Guillou S."/>
            <person name="Cros-Aarteil S."/>
            <person name="Calhoun S."/>
            <person name="Haridas S."/>
            <person name="Kuo A."/>
            <person name="Pangilinan J."/>
            <person name="Riley R."/>
            <person name="Labutti K."/>
            <person name="Andreopoulos B."/>
            <person name="Lipzen A."/>
            <person name="Chen C."/>
            <person name="Yanf M."/>
            <person name="Daum C."/>
            <person name="Ng V."/>
            <person name="Clum A."/>
            <person name="Steindorff A."/>
            <person name="Ohm R."/>
            <person name="Martin F."/>
            <person name="Silar P."/>
            <person name="Natvig D."/>
            <person name="Lalanne C."/>
            <person name="Gautier V."/>
            <person name="Ament-Velasquez S.L."/>
            <person name="Kruys A."/>
            <person name="Hutchinson M.I."/>
            <person name="Powell A.J."/>
            <person name="Barry K."/>
            <person name="Miller A.N."/>
            <person name="Grigoriev I.V."/>
            <person name="Debuchy R."/>
            <person name="Gladieux P."/>
            <person name="Thoren M.H."/>
            <person name="Johannesson H."/>
        </authorList>
    </citation>
    <scope>NUCLEOTIDE SEQUENCE</scope>
    <source>
        <strain evidence="3">CBS 333.67</strain>
    </source>
</reference>
<feature type="compositionally biased region" description="Polar residues" evidence="1">
    <location>
        <begin position="1"/>
        <end position="25"/>
    </location>
</feature>
<dbReference type="InterPro" id="IPR032710">
    <property type="entry name" value="NTF2-like_dom_sf"/>
</dbReference>
<comment type="caution">
    <text evidence="3">The sequence shown here is derived from an EMBL/GenBank/DDBJ whole genome shotgun (WGS) entry which is preliminary data.</text>
</comment>
<dbReference type="EMBL" id="JAUDZG010000006">
    <property type="protein sequence ID" value="KAK3302823.1"/>
    <property type="molecule type" value="Genomic_DNA"/>
</dbReference>
<accession>A0AAJ0LZ09</accession>
<evidence type="ECO:0000256" key="1">
    <source>
        <dbReference type="SAM" id="MobiDB-lite"/>
    </source>
</evidence>
<evidence type="ECO:0000259" key="2">
    <source>
        <dbReference type="Pfam" id="PF13577"/>
    </source>
</evidence>
<evidence type="ECO:0000313" key="4">
    <source>
        <dbReference type="Proteomes" id="UP001273166"/>
    </source>
</evidence>
<dbReference type="Proteomes" id="UP001273166">
    <property type="component" value="Unassembled WGS sequence"/>
</dbReference>
<sequence>MLAGYNTPTPTHNSSFALNKAQTMTSPPPEVAERIRHKKAQYTRFADTKQWSRFDTIFVPDATFKFVDEDGKVITTPDGAIPYEWASRESWVAFFEAAFTDLQVIHLVGPGEFELVGPDEVKAVFTVIYHDAPAKGKGTGPHETGGGHYYETWVRQGGDWFCKDLFMQRNYHRVA</sequence>
<keyword evidence="4" id="KW-1185">Reference proteome</keyword>
<dbReference type="Gene3D" id="3.10.450.50">
    <property type="match status" value="1"/>
</dbReference>
<organism evidence="3 4">
    <name type="scientific">Chaetomium strumarium</name>
    <dbReference type="NCBI Taxonomy" id="1170767"/>
    <lineage>
        <taxon>Eukaryota</taxon>
        <taxon>Fungi</taxon>
        <taxon>Dikarya</taxon>
        <taxon>Ascomycota</taxon>
        <taxon>Pezizomycotina</taxon>
        <taxon>Sordariomycetes</taxon>
        <taxon>Sordariomycetidae</taxon>
        <taxon>Sordariales</taxon>
        <taxon>Chaetomiaceae</taxon>
        <taxon>Chaetomium</taxon>
    </lineage>
</organism>
<gene>
    <name evidence="3" type="ORF">B0T15DRAFT_538329</name>
</gene>
<dbReference type="SUPFAM" id="SSF54427">
    <property type="entry name" value="NTF2-like"/>
    <property type="match status" value="1"/>
</dbReference>
<reference evidence="3" key="1">
    <citation type="journal article" date="2023" name="Mol. Phylogenet. Evol.">
        <title>Genome-scale phylogeny and comparative genomics of the fungal order Sordariales.</title>
        <authorList>
            <person name="Hensen N."/>
            <person name="Bonometti L."/>
            <person name="Westerberg I."/>
            <person name="Brannstrom I.O."/>
            <person name="Guillou S."/>
            <person name="Cros-Aarteil S."/>
            <person name="Calhoun S."/>
            <person name="Haridas S."/>
            <person name="Kuo A."/>
            <person name="Mondo S."/>
            <person name="Pangilinan J."/>
            <person name="Riley R."/>
            <person name="LaButti K."/>
            <person name="Andreopoulos B."/>
            <person name="Lipzen A."/>
            <person name="Chen C."/>
            <person name="Yan M."/>
            <person name="Daum C."/>
            <person name="Ng V."/>
            <person name="Clum A."/>
            <person name="Steindorff A."/>
            <person name="Ohm R.A."/>
            <person name="Martin F."/>
            <person name="Silar P."/>
            <person name="Natvig D.O."/>
            <person name="Lalanne C."/>
            <person name="Gautier V."/>
            <person name="Ament-Velasquez S.L."/>
            <person name="Kruys A."/>
            <person name="Hutchinson M.I."/>
            <person name="Powell A.J."/>
            <person name="Barry K."/>
            <person name="Miller A.N."/>
            <person name="Grigoriev I.V."/>
            <person name="Debuchy R."/>
            <person name="Gladieux P."/>
            <person name="Hiltunen Thoren M."/>
            <person name="Johannesson H."/>
        </authorList>
    </citation>
    <scope>NUCLEOTIDE SEQUENCE</scope>
    <source>
        <strain evidence="3">CBS 333.67</strain>
    </source>
</reference>
<dbReference type="AlphaFoldDB" id="A0AAJ0LZ09"/>
<proteinExistence type="predicted"/>
<dbReference type="InterPro" id="IPR037401">
    <property type="entry name" value="SnoaL-like"/>
</dbReference>
<dbReference type="GeneID" id="87888506"/>